<reference evidence="4 5" key="1">
    <citation type="submission" date="2018-06" db="EMBL/GenBank/DDBJ databases">
        <title>Genomic Encyclopedia of Type Strains, Phase IV (KMG-IV): sequencing the most valuable type-strain genomes for metagenomic binning, comparative biology and taxonomic classification.</title>
        <authorList>
            <person name="Goeker M."/>
        </authorList>
    </citation>
    <scope>NUCLEOTIDE SEQUENCE [LARGE SCALE GENOMIC DNA]</scope>
    <source>
        <strain evidence="4 5">DSM 25532</strain>
    </source>
</reference>
<dbReference type="Proteomes" id="UP000253426">
    <property type="component" value="Unassembled WGS sequence"/>
</dbReference>
<organism evidence="4 5">
    <name type="scientific">Roseimicrobium gellanilyticum</name>
    <dbReference type="NCBI Taxonomy" id="748857"/>
    <lineage>
        <taxon>Bacteria</taxon>
        <taxon>Pseudomonadati</taxon>
        <taxon>Verrucomicrobiota</taxon>
        <taxon>Verrucomicrobiia</taxon>
        <taxon>Verrucomicrobiales</taxon>
        <taxon>Verrucomicrobiaceae</taxon>
        <taxon>Roseimicrobium</taxon>
    </lineage>
</organism>
<dbReference type="PANTHER" id="PTHR34978:SF3">
    <property type="entry name" value="SLR0241 PROTEIN"/>
    <property type="match status" value="1"/>
</dbReference>
<evidence type="ECO:0000313" key="5">
    <source>
        <dbReference type="Proteomes" id="UP000253426"/>
    </source>
</evidence>
<evidence type="ECO:0000259" key="3">
    <source>
        <dbReference type="Pfam" id="PF05569"/>
    </source>
</evidence>
<feature type="region of interest" description="Disordered" evidence="1">
    <location>
        <begin position="102"/>
        <end position="131"/>
    </location>
</feature>
<feature type="transmembrane region" description="Helical" evidence="2">
    <location>
        <begin position="146"/>
        <end position="170"/>
    </location>
</feature>
<dbReference type="InterPro" id="IPR008969">
    <property type="entry name" value="CarboxyPept-like_regulatory"/>
</dbReference>
<dbReference type="CDD" id="cd07341">
    <property type="entry name" value="M56_BlaR1_MecR1_like"/>
    <property type="match status" value="1"/>
</dbReference>
<dbReference type="InterPro" id="IPR008756">
    <property type="entry name" value="Peptidase_M56"/>
</dbReference>
<keyword evidence="2" id="KW-0472">Membrane</keyword>
<accession>A0A366HES9</accession>
<dbReference type="PANTHER" id="PTHR34978">
    <property type="entry name" value="POSSIBLE SENSOR-TRANSDUCER PROTEIN BLAR"/>
    <property type="match status" value="1"/>
</dbReference>
<keyword evidence="2" id="KW-1133">Transmembrane helix</keyword>
<dbReference type="InterPro" id="IPR052173">
    <property type="entry name" value="Beta-lactam_resp_regulator"/>
</dbReference>
<dbReference type="SUPFAM" id="SSF49464">
    <property type="entry name" value="Carboxypeptidase regulatory domain-like"/>
    <property type="match status" value="2"/>
</dbReference>
<comment type="caution">
    <text evidence="4">The sequence shown here is derived from an EMBL/GenBank/DDBJ whole genome shotgun (WGS) entry which is preliminary data.</text>
</comment>
<keyword evidence="5" id="KW-1185">Reference proteome</keyword>
<evidence type="ECO:0000313" key="4">
    <source>
        <dbReference type="EMBL" id="RBP40335.1"/>
    </source>
</evidence>
<evidence type="ECO:0000256" key="2">
    <source>
        <dbReference type="SAM" id="Phobius"/>
    </source>
</evidence>
<evidence type="ECO:0000256" key="1">
    <source>
        <dbReference type="SAM" id="MobiDB-lite"/>
    </source>
</evidence>
<dbReference type="Pfam" id="PF05569">
    <property type="entry name" value="Peptidase_M56"/>
    <property type="match status" value="1"/>
</dbReference>
<feature type="domain" description="Peptidase M56" evidence="3">
    <location>
        <begin position="11"/>
        <end position="321"/>
    </location>
</feature>
<gene>
    <name evidence="4" type="ORF">DES53_10841</name>
</gene>
<dbReference type="Gene3D" id="2.60.40.1120">
    <property type="entry name" value="Carboxypeptidase-like, regulatory domain"/>
    <property type="match status" value="2"/>
</dbReference>
<keyword evidence="2" id="KW-0812">Transmembrane</keyword>
<sequence>MTPIFESIFLTVLSVSSKAAMMVVVIGFLCLLLRRWISAGWRHGLWLLVFLRLAMPDVGEFRWTLPSWKEETRSTAPPLLESPNPIAPLPLRTDDSRAHDGFSQQMISPIPPDAPTNSPSAPHPALPPSVAQSVPVARPQEEAVPWMLIAAGLWLTGAIAWWICLVAGWLRFRRRVLRPSTPASEGLTHLLAETLVQAGIKSRVQLRMTDKLHTPAICGLWRPVILLPEEAASTLPEEKLRLLLLHELGHTRRMDVMVQVLASLLLGLHWFNPLLWYAHRQLRAEAEEATDAWVLERSGSGETRRYGEVLIDLAARCSWMGWLFFLAPSVIGAAESGSSLRTRIRAISSYRRASRWSVLAGVGCAGVMIATGMTQAPQHEITASEKDKDTNIAEVPKDKATETKETPITRKATPENLATPGFFIAEENKVVLKAGNTFPVPEPRKDMAKDEIGGVVVDEDGKLVAGAKVYARILRRPSGLKNPEAVTSDAEGRWRMKGIPAGMEVSGASGVRGTGPEIKVTVSHPDYVSLDLYYRIPSPGPHIADFRQGKAVLIMEKGLVMKGRVTDTNGKPVANAKVRRGFQERNVDDPTTMTNAEGYYELKHARTGDCRMRIEAKDCAVWMKRVNIEQSGTWDFKLDPAKKLTVRVVDGKGQPIPEAYVVYQGTTHEDHGGGSIAWGTVNDEGKYTWAWTPPRDVTASISHESYQDKKVPVKEQETEVTVTLQARHQITLRILDASTGQLIPNCTVERGQAFPRRRDDMEMQTAWPPNPPLKADAHGMLEDTLREEGELVLYRISAEGYTPFITRVLSAKDHKVVEEVKLRPVKSLAVQILQPDGRPAAGAFVYALLRTRGFVIEDLSVRVHPNLTSSTDAPLEASVEADPNGVCALPSCTDDTSLLVVHESGFATALWTEAPRGTGWKLEPWARAEGTVRDDGKPVAGVEYEYQGSMALPGQHYVSVRFRGKSDAQGQIVMPRVFPAKQAHFAEIIARSNDRVGDYEMKVTRAGETTHFDLTPKGEKSWTVVGRFVTESGPMRDGRTPRSFLVDKERTAAPSASTFKMANVRSDGTFELGPLTSGEYRIQLWDKDKPNFTVKSPLLNLPEVPRGATLAQRRRDIGDVVLVDHASATTKLQTPEGRARFRVTVTDAEGKPLQGASIRPVAYRVKENSGTRMMMKNAVPDLPEEAVLTDASGVAEIACAAKAKDGATLTELQLFVLCEGHVGNYAFFSRANVNSTTSLLKAGTVIAKITRQGKPVESDRVYITSSKESTDADKGFTHEGAGTYKNTSVRAGPLLVQALWKSDEGSLLYSKPMELQVALDKPAACTLELEPGQRLKGRLDSQLPRPVKNARISVCVVNHLKQNENALVSMQDWQEVREDGTFEFTSLPPGQIRVVVLAEGWMHSYESDSWSIVRPLALTMPVPDEVIIPMTRTASCEVTVLGKDGQPLPNVMVTASPALNWDSRANGLLDIHGPRLEQVLSSPLKAIPDWEAYLKTWRSYGVVTDAAGRATITNLPSGSQHLSVISRARKFGDDFNALAEGQSDEIKVGHTGKVILRVQK</sequence>
<dbReference type="Pfam" id="PF13620">
    <property type="entry name" value="CarboxypepD_reg"/>
    <property type="match status" value="1"/>
</dbReference>
<feature type="transmembrane region" description="Helical" evidence="2">
    <location>
        <begin position="12"/>
        <end position="33"/>
    </location>
</feature>
<name>A0A366HES9_9BACT</name>
<proteinExistence type="predicted"/>
<protein>
    <submittedName>
        <fullName evidence="4">Beta-lactamase regulating signal transducer with metallopeptidase domain</fullName>
    </submittedName>
</protein>
<dbReference type="RefSeq" id="WP_113960210.1">
    <property type="nucleotide sequence ID" value="NZ_QNRR01000008.1"/>
</dbReference>
<dbReference type="EMBL" id="QNRR01000008">
    <property type="protein sequence ID" value="RBP40335.1"/>
    <property type="molecule type" value="Genomic_DNA"/>
</dbReference>
<dbReference type="OrthoDB" id="180165at2"/>